<evidence type="ECO:0000259" key="3">
    <source>
        <dbReference type="PROSITE" id="PS50192"/>
    </source>
</evidence>
<reference evidence="4 5" key="1">
    <citation type="journal article" date="2023" name="Commun. Biol.">
        <title>Genome analysis of Parmales, the sister group of diatoms, reveals the evolutionary specialization of diatoms from phago-mixotrophs to photoautotrophs.</title>
        <authorList>
            <person name="Ban H."/>
            <person name="Sato S."/>
            <person name="Yoshikawa S."/>
            <person name="Yamada K."/>
            <person name="Nakamura Y."/>
            <person name="Ichinomiya M."/>
            <person name="Sato N."/>
            <person name="Blanc-Mathieu R."/>
            <person name="Endo H."/>
            <person name="Kuwata A."/>
            <person name="Ogata H."/>
        </authorList>
    </citation>
    <scope>NUCLEOTIDE SEQUENCE [LARGE SCALE GENOMIC DNA]</scope>
</reference>
<dbReference type="PROSITE" id="PS50192">
    <property type="entry name" value="T_SNARE"/>
    <property type="match status" value="1"/>
</dbReference>
<keyword evidence="2" id="KW-0472">Membrane</keyword>
<dbReference type="SUPFAM" id="SSF58038">
    <property type="entry name" value="SNARE fusion complex"/>
    <property type="match status" value="1"/>
</dbReference>
<dbReference type="Gene3D" id="3.50.7.10">
    <property type="entry name" value="GroEL"/>
    <property type="match status" value="1"/>
</dbReference>
<dbReference type="InterPro" id="IPR027410">
    <property type="entry name" value="TCP-1-like_intermed_sf"/>
</dbReference>
<dbReference type="InterPro" id="IPR027413">
    <property type="entry name" value="GROEL-like_equatorial_sf"/>
</dbReference>
<organism evidence="4 5">
    <name type="scientific">Tetraparma gracilis</name>
    <dbReference type="NCBI Taxonomy" id="2962635"/>
    <lineage>
        <taxon>Eukaryota</taxon>
        <taxon>Sar</taxon>
        <taxon>Stramenopiles</taxon>
        <taxon>Ochrophyta</taxon>
        <taxon>Bolidophyceae</taxon>
        <taxon>Parmales</taxon>
        <taxon>Triparmaceae</taxon>
        <taxon>Tetraparma</taxon>
    </lineage>
</organism>
<dbReference type="EMBL" id="BRYB01000148">
    <property type="protein sequence ID" value="GMI24050.1"/>
    <property type="molecule type" value="Genomic_DNA"/>
</dbReference>
<evidence type="ECO:0000256" key="2">
    <source>
        <dbReference type="SAM" id="Phobius"/>
    </source>
</evidence>
<sequence length="680" mass="73259">MLDSQGRHVKEHRRRQNEMARADVDQTIRWSEMLARFFAAPPSRTVAVVTDDDKTSSLTFHSTPHSLLQALLLLEDTAPSPSLCCEFTEHLQAQHQQVGASCSTFSFLAHSLLRSLPMPAPVPLRSLDADASSRHTLNRGVYIAGQIALDVVDSCARLSRSREHELLPSLPPPLRAVADAIVALLPSMELEKTLRRLNLVPQVPAKTELTRVLPTSGVLIPLRSATDVCVLQIPIVDEEHSAAVLSEEALTELSKEEWRGAALAELMETVKKASRVTMLFVQGPCHDMPRLGEFLSACARLSIRVVDRLSRAECDRICAMTGVAQRSCLADVMGCGRRVMVGVFDAGGKTGVHDEQFYRDPDDAGKGVGGLDASDLFVHVYSEGGLGTRFVNVMVCGLTDHLAAVSLATLRKSVCVRLSNRAHGRVVPAGGLLEVLVAKALEQASLCLVEEGGEEGGELAAITGKVGRCFEEMAVAVGDAELDNIYRVEAKKKRSKFTKEELSNQQHLVVSMNDEINKIKELQRGGYVKMAAGSGAGGGGAVVSMAESSLFTANLGDGGSGGVGARGVEMTAAQGAQVQAIKERDAAFDQQISEIGKGVLDLQDIAVAQNEEVKRQNMMLDSLQGKLDNVHDHVSNVNSKMKTTLDTVGRKTDKFCMDIICIVLAVGFAAVIFSIYKETN</sequence>
<name>A0ABQ6MD30_9STRA</name>
<evidence type="ECO:0000256" key="1">
    <source>
        <dbReference type="SAM" id="MobiDB-lite"/>
    </source>
</evidence>
<feature type="region of interest" description="Disordered" evidence="1">
    <location>
        <begin position="1"/>
        <end position="21"/>
    </location>
</feature>
<proteinExistence type="predicted"/>
<dbReference type="Gene3D" id="1.10.560.10">
    <property type="entry name" value="GroEL-like equatorial domain"/>
    <property type="match status" value="1"/>
</dbReference>
<dbReference type="InterPro" id="IPR027409">
    <property type="entry name" value="GroEL-like_apical_dom_sf"/>
</dbReference>
<feature type="domain" description="T-SNARE coiled-coil homology" evidence="3">
    <location>
        <begin position="589"/>
        <end position="644"/>
    </location>
</feature>
<protein>
    <recommendedName>
        <fullName evidence="3">t-SNARE coiled-coil homology domain-containing protein</fullName>
    </recommendedName>
</protein>
<dbReference type="InterPro" id="IPR000727">
    <property type="entry name" value="T_SNARE_dom"/>
</dbReference>
<evidence type="ECO:0000313" key="5">
    <source>
        <dbReference type="Proteomes" id="UP001165060"/>
    </source>
</evidence>
<comment type="caution">
    <text evidence="4">The sequence shown here is derived from an EMBL/GenBank/DDBJ whole genome shotgun (WGS) entry which is preliminary data.</text>
</comment>
<gene>
    <name evidence="4" type="ORF">TeGR_g9903</name>
</gene>
<dbReference type="Proteomes" id="UP001165060">
    <property type="component" value="Unassembled WGS sequence"/>
</dbReference>
<keyword evidence="2" id="KW-0812">Transmembrane</keyword>
<evidence type="ECO:0000313" key="4">
    <source>
        <dbReference type="EMBL" id="GMI24050.1"/>
    </source>
</evidence>
<keyword evidence="2" id="KW-1133">Transmembrane helix</keyword>
<accession>A0ABQ6MD30</accession>
<dbReference type="Gene3D" id="1.20.5.110">
    <property type="match status" value="1"/>
</dbReference>
<feature type="transmembrane region" description="Helical" evidence="2">
    <location>
        <begin position="655"/>
        <end position="676"/>
    </location>
</feature>
<dbReference type="CDD" id="cd15841">
    <property type="entry name" value="SNARE_Qc"/>
    <property type="match status" value="1"/>
</dbReference>
<dbReference type="Gene3D" id="3.30.260.10">
    <property type="entry name" value="TCP-1-like chaperonin intermediate domain"/>
    <property type="match status" value="1"/>
</dbReference>
<keyword evidence="5" id="KW-1185">Reference proteome</keyword>